<dbReference type="FunCoup" id="A0A7J7DW18">
    <property type="interactions" value="57"/>
</dbReference>
<gene>
    <name evidence="1" type="ORF">HS088_TW03G00907</name>
</gene>
<comment type="caution">
    <text evidence="1">The sequence shown here is derived from an EMBL/GenBank/DDBJ whole genome shotgun (WGS) entry which is preliminary data.</text>
</comment>
<reference evidence="1 2" key="1">
    <citation type="journal article" date="2020" name="Nat. Commun.">
        <title>Genome of Tripterygium wilfordii and identification of cytochrome P450 involved in triptolide biosynthesis.</title>
        <authorList>
            <person name="Tu L."/>
            <person name="Su P."/>
            <person name="Zhang Z."/>
            <person name="Gao L."/>
            <person name="Wang J."/>
            <person name="Hu T."/>
            <person name="Zhou J."/>
            <person name="Zhang Y."/>
            <person name="Zhao Y."/>
            <person name="Liu Y."/>
            <person name="Song Y."/>
            <person name="Tong Y."/>
            <person name="Lu Y."/>
            <person name="Yang J."/>
            <person name="Xu C."/>
            <person name="Jia M."/>
            <person name="Peters R.J."/>
            <person name="Huang L."/>
            <person name="Gao W."/>
        </authorList>
    </citation>
    <scope>NUCLEOTIDE SEQUENCE [LARGE SCALE GENOMIC DNA]</scope>
    <source>
        <strain evidence="2">cv. XIE 37</strain>
        <tissue evidence="1">Leaf</tissue>
    </source>
</reference>
<dbReference type="PANTHER" id="PTHR34569">
    <property type="entry name" value="EXPRESSED PROTEIN"/>
    <property type="match status" value="1"/>
</dbReference>
<accession>A0A7J7DW18</accession>
<dbReference type="PANTHER" id="PTHR34569:SF2">
    <property type="entry name" value="EXPRESSED PROTEIN"/>
    <property type="match status" value="1"/>
</dbReference>
<protein>
    <submittedName>
        <fullName evidence="1">Putative COPII coat assembly protein SEC16</fullName>
    </submittedName>
</protein>
<evidence type="ECO:0000313" key="2">
    <source>
        <dbReference type="Proteomes" id="UP000593562"/>
    </source>
</evidence>
<sequence>MDELEPPPPSTLRRRNSISTSVMIPNKLALHTSGLPNGTATPVPLDLELVSLNSSLSYTSLKDILPSASTAINSPTATAAASSLYEISIRNRLVKHAAWAYLQPMSSSPDSSAPHFFSRLWLRFSAPHNLVADFFNFVNCQVIPGIAHAFDSIIRLITVRFNR</sequence>
<name>A0A7J7DW18_TRIWF</name>
<dbReference type="AlphaFoldDB" id="A0A7J7DW18"/>
<dbReference type="EMBL" id="JAAARO010000003">
    <property type="protein sequence ID" value="KAF5750568.1"/>
    <property type="molecule type" value="Genomic_DNA"/>
</dbReference>
<dbReference type="InParanoid" id="A0A7J7DW18"/>
<proteinExistence type="predicted"/>
<keyword evidence="2" id="KW-1185">Reference proteome</keyword>
<organism evidence="1 2">
    <name type="scientific">Tripterygium wilfordii</name>
    <name type="common">Thunder God vine</name>
    <dbReference type="NCBI Taxonomy" id="458696"/>
    <lineage>
        <taxon>Eukaryota</taxon>
        <taxon>Viridiplantae</taxon>
        <taxon>Streptophyta</taxon>
        <taxon>Embryophyta</taxon>
        <taxon>Tracheophyta</taxon>
        <taxon>Spermatophyta</taxon>
        <taxon>Magnoliopsida</taxon>
        <taxon>eudicotyledons</taxon>
        <taxon>Gunneridae</taxon>
        <taxon>Pentapetalae</taxon>
        <taxon>rosids</taxon>
        <taxon>fabids</taxon>
        <taxon>Celastrales</taxon>
        <taxon>Celastraceae</taxon>
        <taxon>Tripterygium</taxon>
    </lineage>
</organism>
<evidence type="ECO:0000313" key="1">
    <source>
        <dbReference type="EMBL" id="KAF5750568.1"/>
    </source>
</evidence>
<dbReference type="Proteomes" id="UP000593562">
    <property type="component" value="Unassembled WGS sequence"/>
</dbReference>